<dbReference type="EMBL" id="LUKE01000004">
    <property type="protein sequence ID" value="KYG63172.1"/>
    <property type="molecule type" value="Genomic_DNA"/>
</dbReference>
<protein>
    <submittedName>
        <fullName evidence="1">Uncharacterized protein</fullName>
    </submittedName>
</protein>
<name>A0A150WHL5_BDEBC</name>
<reference evidence="1 2" key="1">
    <citation type="submission" date="2016-03" db="EMBL/GenBank/DDBJ databases">
        <authorList>
            <person name="Ploux O."/>
        </authorList>
    </citation>
    <scope>NUCLEOTIDE SEQUENCE [LARGE SCALE GENOMIC DNA]</scope>
    <source>
        <strain evidence="1 2">R0</strain>
    </source>
</reference>
<comment type="caution">
    <text evidence="1">The sequence shown here is derived from an EMBL/GenBank/DDBJ whole genome shotgun (WGS) entry which is preliminary data.</text>
</comment>
<dbReference type="Proteomes" id="UP000075320">
    <property type="component" value="Unassembled WGS sequence"/>
</dbReference>
<proteinExistence type="predicted"/>
<dbReference type="RefSeq" id="WP_061836247.1">
    <property type="nucleotide sequence ID" value="NZ_LUKE01000004.1"/>
</dbReference>
<keyword evidence="2" id="KW-1185">Reference proteome</keyword>
<dbReference type="AlphaFoldDB" id="A0A150WHL5"/>
<evidence type="ECO:0000313" key="2">
    <source>
        <dbReference type="Proteomes" id="UP000075320"/>
    </source>
</evidence>
<evidence type="ECO:0000313" key="1">
    <source>
        <dbReference type="EMBL" id="KYG63172.1"/>
    </source>
</evidence>
<sequence length="68" mass="8133">MEVFRFSIISQEEMEKREGFRKSVNCCPQCHEDMEFSYQQDPQFAVLQEDANCPNCLYKPEVSRHRVN</sequence>
<dbReference type="OrthoDB" id="5296022at2"/>
<organism evidence="1 2">
    <name type="scientific">Bdellovibrio bacteriovorus</name>
    <dbReference type="NCBI Taxonomy" id="959"/>
    <lineage>
        <taxon>Bacteria</taxon>
        <taxon>Pseudomonadati</taxon>
        <taxon>Bdellovibrionota</taxon>
        <taxon>Bdellovibrionia</taxon>
        <taxon>Bdellovibrionales</taxon>
        <taxon>Pseudobdellovibrionaceae</taxon>
        <taxon>Bdellovibrio</taxon>
    </lineage>
</organism>
<gene>
    <name evidence="1" type="ORF">AZI86_15825</name>
</gene>
<accession>A0A150WHL5</accession>